<keyword evidence="1" id="KW-1133">Transmembrane helix</keyword>
<feature type="transmembrane region" description="Helical" evidence="1">
    <location>
        <begin position="31"/>
        <end position="52"/>
    </location>
</feature>
<evidence type="ECO:0000256" key="1">
    <source>
        <dbReference type="SAM" id="Phobius"/>
    </source>
</evidence>
<organism evidence="2 3">
    <name type="scientific">Massilia niabensis</name>
    <dbReference type="NCBI Taxonomy" id="544910"/>
    <lineage>
        <taxon>Bacteria</taxon>
        <taxon>Pseudomonadati</taxon>
        <taxon>Pseudomonadota</taxon>
        <taxon>Betaproteobacteria</taxon>
        <taxon>Burkholderiales</taxon>
        <taxon>Oxalobacteraceae</taxon>
        <taxon>Telluria group</taxon>
        <taxon>Massilia</taxon>
    </lineage>
</organism>
<name>A0ABW0L483_9BURK</name>
<gene>
    <name evidence="2" type="ORF">ACFPN5_10050</name>
</gene>
<keyword evidence="1" id="KW-0472">Membrane</keyword>
<evidence type="ECO:0000313" key="2">
    <source>
        <dbReference type="EMBL" id="MFC5460151.1"/>
    </source>
</evidence>
<accession>A0ABW0L483</accession>
<keyword evidence="3" id="KW-1185">Reference proteome</keyword>
<dbReference type="RefSeq" id="WP_379782720.1">
    <property type="nucleotide sequence ID" value="NZ_JBHSMU010000009.1"/>
</dbReference>
<sequence>MAEIMETQALRTDTGQVVVGPSDLYRVHRKLVVLALLLVLAHCGAMVLKYYAGKDIVFGLVPLFDFYEEHNAPTYFSSLNLLLTSALLWTIARLSSSDGKGKSAGHPWRILSAGFLFMSIDEFADLRHIVATAVKGVSGSGFEAVPLLTVAWTVPVAAILVVLAIYFIPFLLRLKKAYTINFALAGAVFVFASMGIETIQGAHVAQTNGVRDVAFMLMVTLEETLEIFSILYFQYFLLRYINEYHRTVYARLNF</sequence>
<reference evidence="3" key="1">
    <citation type="journal article" date="2019" name="Int. J. Syst. Evol. Microbiol.">
        <title>The Global Catalogue of Microorganisms (GCM) 10K type strain sequencing project: providing services to taxonomists for standard genome sequencing and annotation.</title>
        <authorList>
            <consortium name="The Broad Institute Genomics Platform"/>
            <consortium name="The Broad Institute Genome Sequencing Center for Infectious Disease"/>
            <person name="Wu L."/>
            <person name="Ma J."/>
        </authorList>
    </citation>
    <scope>NUCLEOTIDE SEQUENCE [LARGE SCALE GENOMIC DNA]</scope>
    <source>
        <strain evidence="3">KACC 12649</strain>
    </source>
</reference>
<dbReference type="EMBL" id="JBHSMU010000009">
    <property type="protein sequence ID" value="MFC5460151.1"/>
    <property type="molecule type" value="Genomic_DNA"/>
</dbReference>
<feature type="transmembrane region" description="Helical" evidence="1">
    <location>
        <begin position="180"/>
        <end position="202"/>
    </location>
</feature>
<dbReference type="Proteomes" id="UP001596050">
    <property type="component" value="Unassembled WGS sequence"/>
</dbReference>
<feature type="transmembrane region" description="Helical" evidence="1">
    <location>
        <begin position="144"/>
        <end position="168"/>
    </location>
</feature>
<keyword evidence="1" id="KW-0812">Transmembrane</keyword>
<feature type="transmembrane region" description="Helical" evidence="1">
    <location>
        <begin position="214"/>
        <end position="238"/>
    </location>
</feature>
<evidence type="ECO:0000313" key="3">
    <source>
        <dbReference type="Proteomes" id="UP001596050"/>
    </source>
</evidence>
<proteinExistence type="predicted"/>
<comment type="caution">
    <text evidence="2">The sequence shown here is derived from an EMBL/GenBank/DDBJ whole genome shotgun (WGS) entry which is preliminary data.</text>
</comment>
<protein>
    <submittedName>
        <fullName evidence="2">Uncharacterized protein</fullName>
    </submittedName>
</protein>